<proteinExistence type="predicted"/>
<dbReference type="RefSeq" id="WP_014703425.1">
    <property type="nucleotide sequence ID" value="NC_017856.1"/>
</dbReference>
<dbReference type="OrthoDB" id="5465205at2"/>
<dbReference type="Proteomes" id="UP000009145">
    <property type="component" value="Chromosome"/>
</dbReference>
<sequence length="139" mass="14344">MTAATQNRNTPQRGACKRGHGVAATENCFAGTIAVMNSSGFAEPGSTDTGLVALGVFSKQYDNSAGADGDMVAEIERGHFQFANSAGADEITITDIGSDCYIVDDQTVALTDGTSTRSRCGVIDDVDAGGVWVCIDPTN</sequence>
<dbReference type="KEGG" id="mec:Q7C_835"/>
<protein>
    <submittedName>
        <fullName evidence="1">Orf34</fullName>
    </submittedName>
</protein>
<reference evidence="1 2" key="1">
    <citation type="journal article" date="2012" name="J. Bacteriol.">
        <title>Complete genome sequences of Methylophaga sp. strain JAM1 and Methylophaga sp. strain JAM7.</title>
        <authorList>
            <person name="Villeneuve C."/>
            <person name="Martineau C."/>
            <person name="Mauffrey F."/>
            <person name="Villemur R."/>
        </authorList>
    </citation>
    <scope>NUCLEOTIDE SEQUENCE [LARGE SCALE GENOMIC DNA]</scope>
    <source>
        <strain evidence="1 2">JAM7</strain>
    </source>
</reference>
<dbReference type="AlphaFoldDB" id="I1YGG1"/>
<dbReference type="eggNOG" id="ENOG5032RYD">
    <property type="taxonomic scope" value="Bacteria"/>
</dbReference>
<dbReference type="PATRIC" id="fig|754477.3.peg.824"/>
<gene>
    <name evidence="1" type="ordered locus">Q7C_835</name>
</gene>
<evidence type="ECO:0000313" key="1">
    <source>
        <dbReference type="EMBL" id="AFJ02004.1"/>
    </source>
</evidence>
<dbReference type="HOGENOM" id="CLU_150547_0_0_6"/>
<evidence type="ECO:0000313" key="2">
    <source>
        <dbReference type="Proteomes" id="UP000009145"/>
    </source>
</evidence>
<keyword evidence="2" id="KW-1185">Reference proteome</keyword>
<dbReference type="EMBL" id="CP003380">
    <property type="protein sequence ID" value="AFJ02004.1"/>
    <property type="molecule type" value="Genomic_DNA"/>
</dbReference>
<dbReference type="STRING" id="754477.Q7C_835"/>
<name>I1YGG1_METFJ</name>
<organism evidence="1 2">
    <name type="scientific">Methylophaga frappieri (strain ATCC BAA-2434 / DSM 25690 / JAM7)</name>
    <dbReference type="NCBI Taxonomy" id="754477"/>
    <lineage>
        <taxon>Bacteria</taxon>
        <taxon>Pseudomonadati</taxon>
        <taxon>Pseudomonadota</taxon>
        <taxon>Gammaproteobacteria</taxon>
        <taxon>Thiotrichales</taxon>
        <taxon>Piscirickettsiaceae</taxon>
        <taxon>Methylophaga</taxon>
    </lineage>
</organism>
<accession>I1YGG1</accession>